<feature type="repeat" description="PPR" evidence="2">
    <location>
        <begin position="807"/>
        <end position="841"/>
    </location>
</feature>
<dbReference type="Gene3D" id="1.25.40.10">
    <property type="entry name" value="Tetratricopeptide repeat domain"/>
    <property type="match status" value="6"/>
</dbReference>
<evidence type="ECO:0000259" key="3">
    <source>
        <dbReference type="Pfam" id="PF14432"/>
    </source>
</evidence>
<dbReference type="Pfam" id="PF20431">
    <property type="entry name" value="E_motif"/>
    <property type="match status" value="1"/>
</dbReference>
<dbReference type="NCBIfam" id="TIGR00756">
    <property type="entry name" value="PPR"/>
    <property type="match status" value="5"/>
</dbReference>
<dbReference type="SUPFAM" id="SSF48452">
    <property type="entry name" value="TPR-like"/>
    <property type="match status" value="1"/>
</dbReference>
<dbReference type="Proteomes" id="UP000825935">
    <property type="component" value="Chromosome 4"/>
</dbReference>
<dbReference type="FunFam" id="1.25.40.10:FF:000090">
    <property type="entry name" value="Pentatricopeptide repeat-containing protein, chloroplastic"/>
    <property type="match status" value="1"/>
</dbReference>
<evidence type="ECO:0000313" key="4">
    <source>
        <dbReference type="EMBL" id="KAH7438915.1"/>
    </source>
</evidence>
<dbReference type="InterPro" id="IPR011990">
    <property type="entry name" value="TPR-like_helical_dom_sf"/>
</dbReference>
<feature type="repeat" description="PPR" evidence="2">
    <location>
        <begin position="640"/>
        <end position="674"/>
    </location>
</feature>
<dbReference type="InterPro" id="IPR002885">
    <property type="entry name" value="PPR_rpt"/>
</dbReference>
<dbReference type="EMBL" id="CM035409">
    <property type="protein sequence ID" value="KAH7438915.1"/>
    <property type="molecule type" value="Genomic_DNA"/>
</dbReference>
<dbReference type="GO" id="GO:0009451">
    <property type="term" value="P:RNA modification"/>
    <property type="evidence" value="ECO:0007669"/>
    <property type="project" value="InterPro"/>
</dbReference>
<keyword evidence="1" id="KW-0677">Repeat</keyword>
<sequence>MIGGLNRCDSVKTMITHCNVSSRCAAPGGAALEMQQSCPFGMSPARPPGLIQSNPPKCLLHVSPFMTTAVSIPSFPYHCQEREPVLLTEHLAHEESAISSPCREAGESIPVIPSELGRLLLEKSLRRDGRFSFCEGSGIIEFVECNENLILDAQGDQELKENRVAIRSGKREKSNTEISQGGQGPVPCKIRPSDNGCSKTLSSSSQENGLVAGTNRRHIGTEGLVHALERAEQLFSVSDLLQFVQKCRENKDLTLAFRLYQHICRTGLESDKLVGNHLVPMFVDCGDLLKASQVFRRLICQNEHSWSFLILGYCLEGNLQHALKLYDEMKKTNIKPSSFTFVGLLNACVANRNLEVGRSVHEEIKEKGFAEDVLVGNSLIDMYMKCGFLNEAEKVFEGLPVQDVVSWTALLAGYVEFDLSQEALTFYHKMQSKAISSNAVTMALAMKASRIVCDTDQGRIIHSEAVKKGYEGDLTLSNSILSLYAKCSCVDDAHYVFDKLPDRDVVSWNTMIVAHTEHGNFQEALECYEQMQIAKIVPDSWTMSSMLKVCASLGALEQGKELHNKSLQLGLADNVSVVNSLIDFYGRCGWMPESRMVFEKLVNKDVISWTALIAGYAEHGQVDEALDNFMKMQENGFAPNAVTYSCALKACCASGVHDGARTLHMDVVKMGLDSEETVINTLINVYATFGSLIDAEAVFERMPARCVVSWTALIGGYVDCGYNIDALKYFEKMQAGQISPNFVTYAYILKACGSIGAVEKGREFHLEIAWDGFESDPSVGSALINMYAQCGSLSEACEVFNDLLTRDITVWSSMMKAYALNHQGYDAVHCFKDMLQQGLKPDVVTFTCLLTACSHAGLIQEGLEYFKLMREKYGFAPTNEHYSCIVDLLGRSGELLEAEKFIETFTVTQEDAWAALLTACKTHGDVDLGMRCFEQLMQKDPEDAAWYTLMTDILTGAGRWEDALKIETFRKHVEAKKMPATAWIEIDRQVHRFMVGDEQNEDILAAVRALNLRLKDEGHVPNLNLDVRPVSDHKKEEALCEHAEKLAIAFGLLNTPQGTSLRVSKNLRMCADCHNASKIISRMERREIILRDDCCMHHFIDGSCVCGDMF</sequence>
<dbReference type="Pfam" id="PF13041">
    <property type="entry name" value="PPR_2"/>
    <property type="match status" value="5"/>
</dbReference>
<comment type="caution">
    <text evidence="4">The sequence shown here is derived from an EMBL/GenBank/DDBJ whole genome shotgun (WGS) entry which is preliminary data.</text>
</comment>
<protein>
    <recommendedName>
        <fullName evidence="3">DYW domain-containing protein</fullName>
    </recommendedName>
</protein>
<dbReference type="GO" id="GO:0008270">
    <property type="term" value="F:zinc ion binding"/>
    <property type="evidence" value="ECO:0007669"/>
    <property type="project" value="InterPro"/>
</dbReference>
<evidence type="ECO:0000313" key="5">
    <source>
        <dbReference type="Proteomes" id="UP000825935"/>
    </source>
</evidence>
<dbReference type="FunFam" id="1.25.40.10:FF:000381">
    <property type="entry name" value="Pentatricopeptide repeat-containing protein"/>
    <property type="match status" value="1"/>
</dbReference>
<feature type="repeat" description="PPR" evidence="2">
    <location>
        <begin position="842"/>
        <end position="872"/>
    </location>
</feature>
<feature type="repeat" description="PPR" evidence="2">
    <location>
        <begin position="706"/>
        <end position="740"/>
    </location>
</feature>
<feature type="repeat" description="PPR" evidence="2">
    <location>
        <begin position="403"/>
        <end position="437"/>
    </location>
</feature>
<evidence type="ECO:0000256" key="1">
    <source>
        <dbReference type="ARBA" id="ARBA00022737"/>
    </source>
</evidence>
<dbReference type="PROSITE" id="PS51375">
    <property type="entry name" value="PPR"/>
    <property type="match status" value="8"/>
</dbReference>
<reference evidence="4" key="1">
    <citation type="submission" date="2021-08" db="EMBL/GenBank/DDBJ databases">
        <title>WGS assembly of Ceratopteris richardii.</title>
        <authorList>
            <person name="Marchant D.B."/>
            <person name="Chen G."/>
            <person name="Jenkins J."/>
            <person name="Shu S."/>
            <person name="Leebens-Mack J."/>
            <person name="Grimwood J."/>
            <person name="Schmutz J."/>
            <person name="Soltis P."/>
            <person name="Soltis D."/>
            <person name="Chen Z.-H."/>
        </authorList>
    </citation>
    <scope>NUCLEOTIDE SEQUENCE</scope>
    <source>
        <strain evidence="4">Whitten #5841</strain>
        <tissue evidence="4">Leaf</tissue>
    </source>
</reference>
<dbReference type="GO" id="GO:0003723">
    <property type="term" value="F:RNA binding"/>
    <property type="evidence" value="ECO:0007669"/>
    <property type="project" value="InterPro"/>
</dbReference>
<dbReference type="OrthoDB" id="1900981at2759"/>
<evidence type="ECO:0000256" key="2">
    <source>
        <dbReference type="PROSITE-ProRule" id="PRU00708"/>
    </source>
</evidence>
<feature type="repeat" description="PPR" evidence="2">
    <location>
        <begin position="302"/>
        <end position="336"/>
    </location>
</feature>
<gene>
    <name evidence="4" type="ORF">KP509_04G036800</name>
</gene>
<dbReference type="InterPro" id="IPR046960">
    <property type="entry name" value="PPR_At4g14850-like_plant"/>
</dbReference>
<dbReference type="Pfam" id="PF01535">
    <property type="entry name" value="PPR"/>
    <property type="match status" value="3"/>
</dbReference>
<proteinExistence type="predicted"/>
<dbReference type="PANTHER" id="PTHR47926">
    <property type="entry name" value="PENTATRICOPEPTIDE REPEAT-CONTAINING PROTEIN"/>
    <property type="match status" value="1"/>
</dbReference>
<dbReference type="InterPro" id="IPR032867">
    <property type="entry name" value="DYW_dom"/>
</dbReference>
<dbReference type="Pfam" id="PF14432">
    <property type="entry name" value="DYW_deaminase"/>
    <property type="match status" value="1"/>
</dbReference>
<dbReference type="InterPro" id="IPR046848">
    <property type="entry name" value="E_motif"/>
</dbReference>
<feature type="domain" description="DYW" evidence="3">
    <location>
        <begin position="1018"/>
        <end position="1109"/>
    </location>
</feature>
<name>A0A8T2UZF5_CERRI</name>
<dbReference type="FunFam" id="1.25.40.10:FF:000344">
    <property type="entry name" value="Pentatricopeptide repeat-containing protein"/>
    <property type="match status" value="2"/>
</dbReference>
<keyword evidence="5" id="KW-1185">Reference proteome</keyword>
<accession>A0A8T2UZF5</accession>
<feature type="repeat" description="PPR" evidence="2">
    <location>
        <begin position="504"/>
        <end position="538"/>
    </location>
</feature>
<feature type="repeat" description="PPR" evidence="2">
    <location>
        <begin position="605"/>
        <end position="639"/>
    </location>
</feature>
<dbReference type="AlphaFoldDB" id="A0A8T2UZF5"/>
<dbReference type="PANTHER" id="PTHR47926:SF533">
    <property type="entry name" value="DYW DOMAIN-CONTAINING PROTEIN"/>
    <property type="match status" value="1"/>
</dbReference>
<organism evidence="4 5">
    <name type="scientific">Ceratopteris richardii</name>
    <name type="common">Triangle waterfern</name>
    <dbReference type="NCBI Taxonomy" id="49495"/>
    <lineage>
        <taxon>Eukaryota</taxon>
        <taxon>Viridiplantae</taxon>
        <taxon>Streptophyta</taxon>
        <taxon>Embryophyta</taxon>
        <taxon>Tracheophyta</taxon>
        <taxon>Polypodiopsida</taxon>
        <taxon>Polypodiidae</taxon>
        <taxon>Polypodiales</taxon>
        <taxon>Pteridineae</taxon>
        <taxon>Pteridaceae</taxon>
        <taxon>Parkerioideae</taxon>
        <taxon>Ceratopteris</taxon>
    </lineage>
</organism>